<reference evidence="2" key="1">
    <citation type="submission" date="2025-08" db="UniProtKB">
        <authorList>
            <consortium name="RefSeq"/>
        </authorList>
    </citation>
    <scope>IDENTIFICATION</scope>
    <source>
        <tissue evidence="2">Leaf</tissue>
    </source>
</reference>
<dbReference type="GeneID" id="115745383"/>
<dbReference type="GO" id="GO:0031390">
    <property type="term" value="C:Ctf18 RFC-like complex"/>
    <property type="evidence" value="ECO:0007669"/>
    <property type="project" value="InterPro"/>
</dbReference>
<dbReference type="Pfam" id="PF09696">
    <property type="entry name" value="Ctf8"/>
    <property type="match status" value="1"/>
</dbReference>
<dbReference type="PANTHER" id="PTHR47475:SF2">
    <property type="entry name" value="CHROMOSOME TRANSMISSION FIDELITY PROTEIN 8"/>
    <property type="match status" value="1"/>
</dbReference>
<dbReference type="InterPro" id="IPR018607">
    <property type="entry name" value="Ctf8"/>
</dbReference>
<dbReference type="Proteomes" id="UP000827889">
    <property type="component" value="Chromosome 7"/>
</dbReference>
<accession>A0A8B8PRA9</accession>
<dbReference type="GO" id="GO:0007064">
    <property type="term" value="P:mitotic sister chromatid cohesion"/>
    <property type="evidence" value="ECO:0007669"/>
    <property type="project" value="InterPro"/>
</dbReference>
<proteinExistence type="predicted"/>
<dbReference type="AlphaFoldDB" id="A0A8B8PRA9"/>
<gene>
    <name evidence="2" type="primary">LOC115745383</name>
</gene>
<evidence type="ECO:0000313" key="2">
    <source>
        <dbReference type="RefSeq" id="XP_030536768.1"/>
    </source>
</evidence>
<sequence length="140" mass="15425">MQIQLKCSCGDGSCPEWAIIELQGVVEVQPSFQDQLQNLEIGKLCRPSSQDVYTFTVGYHELTGTKVPLKKPFLVLKKVKLGDTEQSSNNDSADSAKVELEVVGIIRHRILFKTRPKALISRAEPVVKERARASGSIGSN</sequence>
<evidence type="ECO:0008006" key="3">
    <source>
        <dbReference type="Google" id="ProtNLM"/>
    </source>
</evidence>
<evidence type="ECO:0000313" key="1">
    <source>
        <dbReference type="Proteomes" id="UP000827889"/>
    </source>
</evidence>
<keyword evidence="1" id="KW-1185">Reference proteome</keyword>
<dbReference type="KEGG" id="rarg:115745383"/>
<dbReference type="PANTHER" id="PTHR47475">
    <property type="entry name" value="CHROMOSOME TRANSMISSION FIDELITY PROTEIN 8"/>
    <property type="match status" value="1"/>
</dbReference>
<dbReference type="RefSeq" id="XP_030536768.1">
    <property type="nucleotide sequence ID" value="XM_030680908.2"/>
</dbReference>
<name>A0A8B8PRA9_9MYRT</name>
<dbReference type="OrthoDB" id="121932at2759"/>
<organism evidence="1 2">
    <name type="scientific">Rhodamnia argentea</name>
    <dbReference type="NCBI Taxonomy" id="178133"/>
    <lineage>
        <taxon>Eukaryota</taxon>
        <taxon>Viridiplantae</taxon>
        <taxon>Streptophyta</taxon>
        <taxon>Embryophyta</taxon>
        <taxon>Tracheophyta</taxon>
        <taxon>Spermatophyta</taxon>
        <taxon>Magnoliopsida</taxon>
        <taxon>eudicotyledons</taxon>
        <taxon>Gunneridae</taxon>
        <taxon>Pentapetalae</taxon>
        <taxon>rosids</taxon>
        <taxon>malvids</taxon>
        <taxon>Myrtales</taxon>
        <taxon>Myrtaceae</taxon>
        <taxon>Myrtoideae</taxon>
        <taxon>Myrteae</taxon>
        <taxon>Australasian group</taxon>
        <taxon>Rhodamnia</taxon>
    </lineage>
</organism>
<protein>
    <recommendedName>
        <fullName evidence="3">Chromosome transmission fidelity protein 8</fullName>
    </recommendedName>
</protein>